<dbReference type="EMBL" id="CM027689">
    <property type="protein sequence ID" value="KAG0515208.1"/>
    <property type="molecule type" value="Genomic_DNA"/>
</dbReference>
<reference evidence="2" key="1">
    <citation type="journal article" date="2019" name="BMC Genomics">
        <title>A new reference genome for Sorghum bicolor reveals high levels of sequence similarity between sweet and grain genotypes: implications for the genetics of sugar metabolism.</title>
        <authorList>
            <person name="Cooper E.A."/>
            <person name="Brenton Z.W."/>
            <person name="Flinn B.S."/>
            <person name="Jenkins J."/>
            <person name="Shu S."/>
            <person name="Flowers D."/>
            <person name="Luo F."/>
            <person name="Wang Y."/>
            <person name="Xia P."/>
            <person name="Barry K."/>
            <person name="Daum C."/>
            <person name="Lipzen A."/>
            <person name="Yoshinaga Y."/>
            <person name="Schmutz J."/>
            <person name="Saski C."/>
            <person name="Vermerris W."/>
            <person name="Kresovich S."/>
        </authorList>
    </citation>
    <scope>NUCLEOTIDE SEQUENCE</scope>
</reference>
<comment type="caution">
    <text evidence="2">The sequence shown here is derived from an EMBL/GenBank/DDBJ whole genome shotgun (WGS) entry which is preliminary data.</text>
</comment>
<feature type="region of interest" description="Disordered" evidence="1">
    <location>
        <begin position="1"/>
        <end position="29"/>
    </location>
</feature>
<accession>A0A921Q4I7</accession>
<feature type="compositionally biased region" description="Polar residues" evidence="1">
    <location>
        <begin position="1"/>
        <end position="18"/>
    </location>
</feature>
<gene>
    <name evidence="2" type="ORF">BDA96_10G258800</name>
</gene>
<evidence type="ECO:0000313" key="3">
    <source>
        <dbReference type="Proteomes" id="UP000807115"/>
    </source>
</evidence>
<reference evidence="2" key="2">
    <citation type="submission" date="2020-10" db="EMBL/GenBank/DDBJ databases">
        <authorList>
            <person name="Cooper E.A."/>
            <person name="Brenton Z.W."/>
            <person name="Flinn B.S."/>
            <person name="Jenkins J."/>
            <person name="Shu S."/>
            <person name="Flowers D."/>
            <person name="Luo F."/>
            <person name="Wang Y."/>
            <person name="Xia P."/>
            <person name="Barry K."/>
            <person name="Daum C."/>
            <person name="Lipzen A."/>
            <person name="Yoshinaga Y."/>
            <person name="Schmutz J."/>
            <person name="Saski C."/>
            <person name="Vermerris W."/>
            <person name="Kresovich S."/>
        </authorList>
    </citation>
    <scope>NUCLEOTIDE SEQUENCE</scope>
</reference>
<feature type="region of interest" description="Disordered" evidence="1">
    <location>
        <begin position="60"/>
        <end position="105"/>
    </location>
</feature>
<organism evidence="2 3">
    <name type="scientific">Sorghum bicolor</name>
    <name type="common">Sorghum</name>
    <name type="synonym">Sorghum vulgare</name>
    <dbReference type="NCBI Taxonomy" id="4558"/>
    <lineage>
        <taxon>Eukaryota</taxon>
        <taxon>Viridiplantae</taxon>
        <taxon>Streptophyta</taxon>
        <taxon>Embryophyta</taxon>
        <taxon>Tracheophyta</taxon>
        <taxon>Spermatophyta</taxon>
        <taxon>Magnoliopsida</taxon>
        <taxon>Liliopsida</taxon>
        <taxon>Poales</taxon>
        <taxon>Poaceae</taxon>
        <taxon>PACMAD clade</taxon>
        <taxon>Panicoideae</taxon>
        <taxon>Andropogonodae</taxon>
        <taxon>Andropogoneae</taxon>
        <taxon>Sorghinae</taxon>
        <taxon>Sorghum</taxon>
    </lineage>
</organism>
<protein>
    <submittedName>
        <fullName evidence="2">Uncharacterized protein</fullName>
    </submittedName>
</protein>
<evidence type="ECO:0000256" key="1">
    <source>
        <dbReference type="SAM" id="MobiDB-lite"/>
    </source>
</evidence>
<sequence length="129" mass="14215">MLDSAVTTPGRNRPNCVSTEPDPSHAMGRNRPALLKHKLFGIYVACTTAGVRCGLRLACGSQHANPRSGSRTRAGRRPPYPRARPGRGRNREPRRRPRPPPTARARLVVVELLRFRCRESCPRAADTGG</sequence>
<dbReference type="Proteomes" id="UP000807115">
    <property type="component" value="Chromosome 10"/>
</dbReference>
<evidence type="ECO:0000313" key="2">
    <source>
        <dbReference type="EMBL" id="KAG0515208.1"/>
    </source>
</evidence>
<dbReference type="AlphaFoldDB" id="A0A921Q4I7"/>
<proteinExistence type="predicted"/>
<name>A0A921Q4I7_SORBI</name>
<feature type="compositionally biased region" description="Basic residues" evidence="1">
    <location>
        <begin position="84"/>
        <end position="98"/>
    </location>
</feature>